<keyword evidence="4 5" id="KW-0067">ATP-binding</keyword>
<feature type="domain" description="Protein kinase" evidence="7">
    <location>
        <begin position="14"/>
        <end position="275"/>
    </location>
</feature>
<keyword evidence="6" id="KW-0812">Transmembrane</keyword>
<dbReference type="InterPro" id="IPR008271">
    <property type="entry name" value="Ser/Thr_kinase_AS"/>
</dbReference>
<dbReference type="PANTHER" id="PTHR43289">
    <property type="entry name" value="MITOGEN-ACTIVATED PROTEIN KINASE KINASE KINASE 20-RELATED"/>
    <property type="match status" value="1"/>
</dbReference>
<dbReference type="Proteomes" id="UP000249061">
    <property type="component" value="Unassembled WGS sequence"/>
</dbReference>
<evidence type="ECO:0000256" key="6">
    <source>
        <dbReference type="SAM" id="Phobius"/>
    </source>
</evidence>
<dbReference type="CDD" id="cd14014">
    <property type="entry name" value="STKc_PknB_like"/>
    <property type="match status" value="1"/>
</dbReference>
<dbReference type="Gene3D" id="3.30.200.20">
    <property type="entry name" value="Phosphorylase Kinase, domain 1"/>
    <property type="match status" value="1"/>
</dbReference>
<evidence type="ECO:0000313" key="9">
    <source>
        <dbReference type="Proteomes" id="UP000249061"/>
    </source>
</evidence>
<evidence type="ECO:0000256" key="4">
    <source>
        <dbReference type="ARBA" id="ARBA00022840"/>
    </source>
</evidence>
<dbReference type="EMBL" id="QFQP01000020">
    <property type="protein sequence ID" value="PZR09555.1"/>
    <property type="molecule type" value="Genomic_DNA"/>
</dbReference>
<dbReference type="PANTHER" id="PTHR43289:SF34">
    <property type="entry name" value="SERINE_THREONINE-PROTEIN KINASE YBDM-RELATED"/>
    <property type="match status" value="1"/>
</dbReference>
<dbReference type="GO" id="GO:0005524">
    <property type="term" value="F:ATP binding"/>
    <property type="evidence" value="ECO:0007669"/>
    <property type="project" value="UniProtKB-UniRule"/>
</dbReference>
<evidence type="ECO:0000256" key="5">
    <source>
        <dbReference type="PROSITE-ProRule" id="PRU10141"/>
    </source>
</evidence>
<dbReference type="Gene3D" id="1.10.510.10">
    <property type="entry name" value="Transferase(Phosphotransferase) domain 1"/>
    <property type="match status" value="1"/>
</dbReference>
<proteinExistence type="predicted"/>
<dbReference type="GO" id="GO:0004674">
    <property type="term" value="F:protein serine/threonine kinase activity"/>
    <property type="evidence" value="ECO:0007669"/>
    <property type="project" value="TreeGrafter"/>
</dbReference>
<keyword evidence="6" id="KW-0472">Membrane</keyword>
<dbReference type="AlphaFoldDB" id="A0A2W5TDU9"/>
<keyword evidence="6" id="KW-1133">Transmembrane helix</keyword>
<keyword evidence="2 5" id="KW-0547">Nucleotide-binding</keyword>
<dbReference type="Pfam" id="PF00069">
    <property type="entry name" value="Pkinase"/>
    <property type="match status" value="1"/>
</dbReference>
<evidence type="ECO:0000256" key="1">
    <source>
        <dbReference type="ARBA" id="ARBA00022679"/>
    </source>
</evidence>
<evidence type="ECO:0000256" key="3">
    <source>
        <dbReference type="ARBA" id="ARBA00022777"/>
    </source>
</evidence>
<evidence type="ECO:0000313" key="8">
    <source>
        <dbReference type="EMBL" id="PZR09555.1"/>
    </source>
</evidence>
<accession>A0A2W5TDU9</accession>
<organism evidence="8 9">
    <name type="scientific">Archangium gephyra</name>
    <dbReference type="NCBI Taxonomy" id="48"/>
    <lineage>
        <taxon>Bacteria</taxon>
        <taxon>Pseudomonadati</taxon>
        <taxon>Myxococcota</taxon>
        <taxon>Myxococcia</taxon>
        <taxon>Myxococcales</taxon>
        <taxon>Cystobacterineae</taxon>
        <taxon>Archangiaceae</taxon>
        <taxon>Archangium</taxon>
    </lineage>
</organism>
<dbReference type="PROSITE" id="PS00107">
    <property type="entry name" value="PROTEIN_KINASE_ATP"/>
    <property type="match status" value="1"/>
</dbReference>
<name>A0A2W5TDU9_9BACT</name>
<evidence type="ECO:0000259" key="7">
    <source>
        <dbReference type="PROSITE" id="PS50011"/>
    </source>
</evidence>
<reference evidence="8 9" key="1">
    <citation type="submission" date="2017-08" db="EMBL/GenBank/DDBJ databases">
        <title>Infants hospitalized years apart are colonized by the same room-sourced microbial strains.</title>
        <authorList>
            <person name="Brooks B."/>
            <person name="Olm M.R."/>
            <person name="Firek B.A."/>
            <person name="Baker R."/>
            <person name="Thomas B.C."/>
            <person name="Morowitz M.J."/>
            <person name="Banfield J.F."/>
        </authorList>
    </citation>
    <scope>NUCLEOTIDE SEQUENCE [LARGE SCALE GENOMIC DNA]</scope>
    <source>
        <strain evidence="8">S2_003_000_R2_14</strain>
    </source>
</reference>
<keyword evidence="3" id="KW-0418">Kinase</keyword>
<dbReference type="PROSITE" id="PS00108">
    <property type="entry name" value="PROTEIN_KINASE_ST"/>
    <property type="match status" value="1"/>
</dbReference>
<dbReference type="InterPro" id="IPR017441">
    <property type="entry name" value="Protein_kinase_ATP_BS"/>
</dbReference>
<feature type="transmembrane region" description="Helical" evidence="6">
    <location>
        <begin position="291"/>
        <end position="311"/>
    </location>
</feature>
<gene>
    <name evidence="8" type="ORF">DI536_21670</name>
</gene>
<dbReference type="SUPFAM" id="SSF56112">
    <property type="entry name" value="Protein kinase-like (PK-like)"/>
    <property type="match status" value="1"/>
</dbReference>
<protein>
    <recommendedName>
        <fullName evidence="7">Protein kinase domain-containing protein</fullName>
    </recommendedName>
</protein>
<keyword evidence="1" id="KW-0808">Transferase</keyword>
<dbReference type="InterPro" id="IPR000719">
    <property type="entry name" value="Prot_kinase_dom"/>
</dbReference>
<dbReference type="InterPro" id="IPR011009">
    <property type="entry name" value="Kinase-like_dom_sf"/>
</dbReference>
<comment type="caution">
    <text evidence="8">The sequence shown here is derived from an EMBL/GenBank/DDBJ whole genome shotgun (WGS) entry which is preliminary data.</text>
</comment>
<dbReference type="PROSITE" id="PS50011">
    <property type="entry name" value="PROTEIN_KINASE_DOM"/>
    <property type="match status" value="1"/>
</dbReference>
<evidence type="ECO:0000256" key="2">
    <source>
        <dbReference type="ARBA" id="ARBA00022741"/>
    </source>
</evidence>
<sequence length="387" mass="42151">MSQAGEVTVLGGRYRLLQRLGQGGHAEVFLAEQLSLQRKVALKIISRSRAQPDAAARFKREALIHSSIDHPSVVRILDFETDGPEGTVVVLEYVDGRRLDEVIASRSVPVPEAGRLLLQLAEGLAAIHAKGIVHRDFKAENVMVTESQARILDFGLARFFETTPVEGDGRAFVTAGELVAGTPAYLAPEQFSGAPATPRTDVYAFGVTAHFLLAGKLPFPGPEIGHYAGQHQQQAPPSLRGRVPEVLAAFVERCLEKEPAKRPADGLSLAAQLYAMQSQLVAQPKKPRRSVIPAALVVASLLIAAAPFFAVERDASSRARWWIRLGMPQRALDDVPPGDVATEALALHALGRHREVRERIEANCFRVLTNLDAAERRRLGVSLQQCF</sequence>
<feature type="binding site" evidence="5">
    <location>
        <position position="43"/>
    </location>
    <ligand>
        <name>ATP</name>
        <dbReference type="ChEBI" id="CHEBI:30616"/>
    </ligand>
</feature>